<reference evidence="2 3" key="1">
    <citation type="submission" date="2019-05" db="EMBL/GenBank/DDBJ databases">
        <title>Another draft genome of Portunus trituberculatus and its Hox gene families provides insights of decapod evolution.</title>
        <authorList>
            <person name="Jeong J.-H."/>
            <person name="Song I."/>
            <person name="Kim S."/>
            <person name="Choi T."/>
            <person name="Kim D."/>
            <person name="Ryu S."/>
            <person name="Kim W."/>
        </authorList>
    </citation>
    <scope>NUCLEOTIDE SEQUENCE [LARGE SCALE GENOMIC DNA]</scope>
    <source>
        <tissue evidence="2">Muscle</tissue>
    </source>
</reference>
<evidence type="ECO:0000256" key="1">
    <source>
        <dbReference type="SAM" id="MobiDB-lite"/>
    </source>
</evidence>
<accession>A0A5B7I1H7</accession>
<organism evidence="2 3">
    <name type="scientific">Portunus trituberculatus</name>
    <name type="common">Swimming crab</name>
    <name type="synonym">Neptunus trituberculatus</name>
    <dbReference type="NCBI Taxonomy" id="210409"/>
    <lineage>
        <taxon>Eukaryota</taxon>
        <taxon>Metazoa</taxon>
        <taxon>Ecdysozoa</taxon>
        <taxon>Arthropoda</taxon>
        <taxon>Crustacea</taxon>
        <taxon>Multicrustacea</taxon>
        <taxon>Malacostraca</taxon>
        <taxon>Eumalacostraca</taxon>
        <taxon>Eucarida</taxon>
        <taxon>Decapoda</taxon>
        <taxon>Pleocyemata</taxon>
        <taxon>Brachyura</taxon>
        <taxon>Eubrachyura</taxon>
        <taxon>Portunoidea</taxon>
        <taxon>Portunidae</taxon>
        <taxon>Portuninae</taxon>
        <taxon>Portunus</taxon>
    </lineage>
</organism>
<evidence type="ECO:0000313" key="3">
    <source>
        <dbReference type="Proteomes" id="UP000324222"/>
    </source>
</evidence>
<comment type="caution">
    <text evidence="2">The sequence shown here is derived from an EMBL/GenBank/DDBJ whole genome shotgun (WGS) entry which is preliminary data.</text>
</comment>
<proteinExistence type="predicted"/>
<dbReference type="EMBL" id="VSRR010042363">
    <property type="protein sequence ID" value="MPC76005.1"/>
    <property type="molecule type" value="Genomic_DNA"/>
</dbReference>
<evidence type="ECO:0000313" key="2">
    <source>
        <dbReference type="EMBL" id="MPC76005.1"/>
    </source>
</evidence>
<protein>
    <submittedName>
        <fullName evidence="2">Uncharacterized protein</fullName>
    </submittedName>
</protein>
<feature type="region of interest" description="Disordered" evidence="1">
    <location>
        <begin position="39"/>
        <end position="61"/>
    </location>
</feature>
<gene>
    <name evidence="2" type="ORF">E2C01_070406</name>
</gene>
<name>A0A5B7I1H7_PORTR</name>
<keyword evidence="3" id="KW-1185">Reference proteome</keyword>
<dbReference type="AlphaFoldDB" id="A0A5B7I1H7"/>
<sequence length="61" mass="6539">MLLCPDSLHHTQIHPISCCQSAMPPPTFLSARQPSLDSLTPIPGAPVEAWDGRVADGRSKC</sequence>
<feature type="compositionally biased region" description="Basic and acidic residues" evidence="1">
    <location>
        <begin position="50"/>
        <end position="61"/>
    </location>
</feature>
<dbReference type="Proteomes" id="UP000324222">
    <property type="component" value="Unassembled WGS sequence"/>
</dbReference>